<dbReference type="GO" id="GO:0046914">
    <property type="term" value="F:transition metal ion binding"/>
    <property type="evidence" value="ECO:0007669"/>
    <property type="project" value="InterPro"/>
</dbReference>
<evidence type="ECO:0000259" key="2">
    <source>
        <dbReference type="SMART" id="SM00899"/>
    </source>
</evidence>
<name>A0A1M5CHQ3_9BACT</name>
<proteinExistence type="predicted"/>
<accession>A0A1M5CHQ3</accession>
<dbReference type="STRING" id="1121884.SAMN02745131_02945"/>
<dbReference type="Pfam" id="PF04023">
    <property type="entry name" value="FeoA"/>
    <property type="match status" value="1"/>
</dbReference>
<keyword evidence="4" id="KW-1185">Reference proteome</keyword>
<protein>
    <submittedName>
        <fullName evidence="3">Ferrous iron transport protein A</fullName>
    </submittedName>
</protein>
<dbReference type="InterPro" id="IPR038157">
    <property type="entry name" value="FeoA_core_dom"/>
</dbReference>
<dbReference type="Gene3D" id="2.30.30.90">
    <property type="match status" value="1"/>
</dbReference>
<dbReference type="EMBL" id="FQUU01000012">
    <property type="protein sequence ID" value="SHF54200.1"/>
    <property type="molecule type" value="Genomic_DNA"/>
</dbReference>
<dbReference type="InterPro" id="IPR007167">
    <property type="entry name" value="Fe-transptr_FeoA-like"/>
</dbReference>
<evidence type="ECO:0000313" key="4">
    <source>
        <dbReference type="Proteomes" id="UP000184048"/>
    </source>
</evidence>
<dbReference type="InterPro" id="IPR052713">
    <property type="entry name" value="FeoA"/>
</dbReference>
<dbReference type="PANTHER" id="PTHR42954:SF2">
    <property type="entry name" value="FE(2+) TRANSPORT PROTEIN A"/>
    <property type="match status" value="1"/>
</dbReference>
<evidence type="ECO:0000256" key="1">
    <source>
        <dbReference type="ARBA" id="ARBA00023004"/>
    </source>
</evidence>
<keyword evidence="1" id="KW-0408">Iron</keyword>
<feature type="domain" description="Ferrous iron transporter FeoA-like" evidence="2">
    <location>
        <begin position="4"/>
        <end position="75"/>
    </location>
</feature>
<dbReference type="Proteomes" id="UP000184048">
    <property type="component" value="Unassembled WGS sequence"/>
</dbReference>
<dbReference type="SUPFAM" id="SSF50037">
    <property type="entry name" value="C-terminal domain of transcriptional repressors"/>
    <property type="match status" value="1"/>
</dbReference>
<gene>
    <name evidence="3" type="ORF">SAMN02745131_02945</name>
</gene>
<evidence type="ECO:0000313" key="3">
    <source>
        <dbReference type="EMBL" id="SHF54200.1"/>
    </source>
</evidence>
<sequence>MINMKLSQLKPGERAWIKEFESPDLELKLMEMGCIPGEEIVVEQKAPLGDPISVRVAGYSLSLRINEANQIIIEKQ</sequence>
<dbReference type="PANTHER" id="PTHR42954">
    <property type="entry name" value="FE(2+) TRANSPORT PROTEIN A"/>
    <property type="match status" value="1"/>
</dbReference>
<organism evidence="3 4">
    <name type="scientific">Flavisolibacter ginsengisoli DSM 18119</name>
    <dbReference type="NCBI Taxonomy" id="1121884"/>
    <lineage>
        <taxon>Bacteria</taxon>
        <taxon>Pseudomonadati</taxon>
        <taxon>Bacteroidota</taxon>
        <taxon>Chitinophagia</taxon>
        <taxon>Chitinophagales</taxon>
        <taxon>Chitinophagaceae</taxon>
        <taxon>Flavisolibacter</taxon>
    </lineage>
</organism>
<dbReference type="InterPro" id="IPR008988">
    <property type="entry name" value="Transcriptional_repressor_C"/>
</dbReference>
<reference evidence="3 4" key="1">
    <citation type="submission" date="2016-11" db="EMBL/GenBank/DDBJ databases">
        <authorList>
            <person name="Jaros S."/>
            <person name="Januszkiewicz K."/>
            <person name="Wedrychowicz H."/>
        </authorList>
    </citation>
    <scope>NUCLEOTIDE SEQUENCE [LARGE SCALE GENOMIC DNA]</scope>
    <source>
        <strain evidence="3 4">DSM 18119</strain>
    </source>
</reference>
<dbReference type="AlphaFoldDB" id="A0A1M5CHQ3"/>
<dbReference type="SMART" id="SM00899">
    <property type="entry name" value="FeoA"/>
    <property type="match status" value="1"/>
</dbReference>